<name>A0ACB9CJQ7_ARCLA</name>
<keyword evidence="2" id="KW-1185">Reference proteome</keyword>
<evidence type="ECO:0000313" key="2">
    <source>
        <dbReference type="Proteomes" id="UP001055879"/>
    </source>
</evidence>
<sequence>MVIGIENFTIIYSLLSEWSIQATYEGNLQISTTLFKKIDVDDTGIVQDSYLLRDTTASLLVFGSSLYTTHCSAELWLGLPHGLWICPPSNGATTRCHHRTTVGTVVGPLIRPPIWCPDWLFSSLKLWPCTTACVVFRLTTTGDGFD</sequence>
<comment type="caution">
    <text evidence="1">The sequence shown here is derived from an EMBL/GenBank/DDBJ whole genome shotgun (WGS) entry which is preliminary data.</text>
</comment>
<organism evidence="1 2">
    <name type="scientific">Arctium lappa</name>
    <name type="common">Greater burdock</name>
    <name type="synonym">Lappa major</name>
    <dbReference type="NCBI Taxonomy" id="4217"/>
    <lineage>
        <taxon>Eukaryota</taxon>
        <taxon>Viridiplantae</taxon>
        <taxon>Streptophyta</taxon>
        <taxon>Embryophyta</taxon>
        <taxon>Tracheophyta</taxon>
        <taxon>Spermatophyta</taxon>
        <taxon>Magnoliopsida</taxon>
        <taxon>eudicotyledons</taxon>
        <taxon>Gunneridae</taxon>
        <taxon>Pentapetalae</taxon>
        <taxon>asterids</taxon>
        <taxon>campanulids</taxon>
        <taxon>Asterales</taxon>
        <taxon>Asteraceae</taxon>
        <taxon>Carduoideae</taxon>
        <taxon>Cardueae</taxon>
        <taxon>Arctiinae</taxon>
        <taxon>Arctium</taxon>
    </lineage>
</organism>
<reference evidence="1 2" key="2">
    <citation type="journal article" date="2022" name="Mol. Ecol. Resour.">
        <title>The genomes of chicory, endive, great burdock and yacon provide insights into Asteraceae paleo-polyploidization history and plant inulin production.</title>
        <authorList>
            <person name="Fan W."/>
            <person name="Wang S."/>
            <person name="Wang H."/>
            <person name="Wang A."/>
            <person name="Jiang F."/>
            <person name="Liu H."/>
            <person name="Zhao H."/>
            <person name="Xu D."/>
            <person name="Zhang Y."/>
        </authorList>
    </citation>
    <scope>NUCLEOTIDE SEQUENCE [LARGE SCALE GENOMIC DNA]</scope>
    <source>
        <strain evidence="2">cv. Niubang</strain>
    </source>
</reference>
<gene>
    <name evidence="1" type="ORF">L6452_14029</name>
</gene>
<dbReference type="Proteomes" id="UP001055879">
    <property type="component" value="Linkage Group LG04"/>
</dbReference>
<accession>A0ACB9CJQ7</accession>
<dbReference type="EMBL" id="CM042050">
    <property type="protein sequence ID" value="KAI3734558.1"/>
    <property type="molecule type" value="Genomic_DNA"/>
</dbReference>
<protein>
    <submittedName>
        <fullName evidence="1">Uncharacterized protein</fullName>
    </submittedName>
</protein>
<reference evidence="2" key="1">
    <citation type="journal article" date="2022" name="Mol. Ecol. Resour.">
        <title>The genomes of chicory, endive, great burdock and yacon provide insights into Asteraceae palaeo-polyploidization history and plant inulin production.</title>
        <authorList>
            <person name="Fan W."/>
            <person name="Wang S."/>
            <person name="Wang H."/>
            <person name="Wang A."/>
            <person name="Jiang F."/>
            <person name="Liu H."/>
            <person name="Zhao H."/>
            <person name="Xu D."/>
            <person name="Zhang Y."/>
        </authorList>
    </citation>
    <scope>NUCLEOTIDE SEQUENCE [LARGE SCALE GENOMIC DNA]</scope>
    <source>
        <strain evidence="2">cv. Niubang</strain>
    </source>
</reference>
<proteinExistence type="predicted"/>
<evidence type="ECO:0000313" key="1">
    <source>
        <dbReference type="EMBL" id="KAI3734558.1"/>
    </source>
</evidence>